<dbReference type="AlphaFoldDB" id="B4IXN0"/>
<feature type="compositionally biased region" description="Polar residues" evidence="1">
    <location>
        <begin position="1"/>
        <end position="10"/>
    </location>
</feature>
<evidence type="ECO:0000313" key="3">
    <source>
        <dbReference type="EMBL" id="EDW04639.1"/>
    </source>
</evidence>
<reference evidence="2 4" key="1">
    <citation type="journal article" date="2007" name="Nature">
        <title>Evolution of genes and genomes on the Drosophila phylogeny.</title>
        <authorList>
            <consortium name="Drosophila 12 Genomes Consortium"/>
            <person name="Clark A.G."/>
            <person name="Eisen M.B."/>
            <person name="Smith D.R."/>
            <person name="Bergman C.M."/>
            <person name="Oliver B."/>
            <person name="Markow T.A."/>
            <person name="Kaufman T.C."/>
            <person name="Kellis M."/>
            <person name="Gelbart W."/>
            <person name="Iyer V.N."/>
            <person name="Pollard D.A."/>
            <person name="Sackton T.B."/>
            <person name="Larracuente A.M."/>
            <person name="Singh N.D."/>
            <person name="Abad J.P."/>
            <person name="Abt D.N."/>
            <person name="Adryan B."/>
            <person name="Aguade M."/>
            <person name="Akashi H."/>
            <person name="Anderson W.W."/>
            <person name="Aquadro C.F."/>
            <person name="Ardell D.H."/>
            <person name="Arguello R."/>
            <person name="Artieri C.G."/>
            <person name="Barbash D.A."/>
            <person name="Barker D."/>
            <person name="Barsanti P."/>
            <person name="Batterham P."/>
            <person name="Batzoglou S."/>
            <person name="Begun D."/>
            <person name="Bhutkar A."/>
            <person name="Blanco E."/>
            <person name="Bosak S.A."/>
            <person name="Bradley R.K."/>
            <person name="Brand A.D."/>
            <person name="Brent M.R."/>
            <person name="Brooks A.N."/>
            <person name="Brown R.H."/>
            <person name="Butlin R.K."/>
            <person name="Caggese C."/>
            <person name="Calvi B.R."/>
            <person name="Bernardo de Carvalho A."/>
            <person name="Caspi A."/>
            <person name="Castrezana S."/>
            <person name="Celniker S.E."/>
            <person name="Chang J.L."/>
            <person name="Chapple C."/>
            <person name="Chatterji S."/>
            <person name="Chinwalla A."/>
            <person name="Civetta A."/>
            <person name="Clifton S.W."/>
            <person name="Comeron J.M."/>
            <person name="Costello J.C."/>
            <person name="Coyne J.A."/>
            <person name="Daub J."/>
            <person name="David R.G."/>
            <person name="Delcher A.L."/>
            <person name="Delehaunty K."/>
            <person name="Do C.B."/>
            <person name="Ebling H."/>
            <person name="Edwards K."/>
            <person name="Eickbush T."/>
            <person name="Evans J.D."/>
            <person name="Filipski A."/>
            <person name="Findeiss S."/>
            <person name="Freyhult E."/>
            <person name="Fulton L."/>
            <person name="Fulton R."/>
            <person name="Garcia A.C."/>
            <person name="Gardiner A."/>
            <person name="Garfield D.A."/>
            <person name="Garvin B.E."/>
            <person name="Gibson G."/>
            <person name="Gilbert D."/>
            <person name="Gnerre S."/>
            <person name="Godfrey J."/>
            <person name="Good R."/>
            <person name="Gotea V."/>
            <person name="Gravely B."/>
            <person name="Greenberg A.J."/>
            <person name="Griffiths-Jones S."/>
            <person name="Gross S."/>
            <person name="Guigo R."/>
            <person name="Gustafson E.A."/>
            <person name="Haerty W."/>
            <person name="Hahn M.W."/>
            <person name="Halligan D.L."/>
            <person name="Halpern A.L."/>
            <person name="Halter G.M."/>
            <person name="Han M.V."/>
            <person name="Heger A."/>
            <person name="Hillier L."/>
            <person name="Hinrichs A.S."/>
            <person name="Holmes I."/>
            <person name="Hoskins R.A."/>
            <person name="Hubisz M.J."/>
            <person name="Hultmark D."/>
            <person name="Huntley M.A."/>
            <person name="Jaffe D.B."/>
            <person name="Jagadeeshan S."/>
            <person name="Jeck W.R."/>
            <person name="Johnson J."/>
            <person name="Jones C.D."/>
            <person name="Jordan W.C."/>
            <person name="Karpen G.H."/>
            <person name="Kataoka E."/>
            <person name="Keightley P.D."/>
            <person name="Kheradpour P."/>
            <person name="Kirkness E.F."/>
            <person name="Koerich L.B."/>
            <person name="Kristiansen K."/>
            <person name="Kudrna D."/>
            <person name="Kulathinal R.J."/>
            <person name="Kumar S."/>
            <person name="Kwok R."/>
            <person name="Lander E."/>
            <person name="Langley C.H."/>
            <person name="Lapoint R."/>
            <person name="Lazzaro B.P."/>
            <person name="Lee S.J."/>
            <person name="Levesque L."/>
            <person name="Li R."/>
            <person name="Lin C.F."/>
            <person name="Lin M.F."/>
            <person name="Lindblad-Toh K."/>
            <person name="Llopart A."/>
            <person name="Long M."/>
            <person name="Low L."/>
            <person name="Lozovsky E."/>
            <person name="Lu J."/>
            <person name="Luo M."/>
            <person name="Machado C.A."/>
            <person name="Makalowski W."/>
            <person name="Marzo M."/>
            <person name="Matsuda M."/>
            <person name="Matzkin L."/>
            <person name="McAllister B."/>
            <person name="McBride C.S."/>
            <person name="McKernan B."/>
            <person name="McKernan K."/>
            <person name="Mendez-Lago M."/>
            <person name="Minx P."/>
            <person name="Mollenhauer M.U."/>
            <person name="Montooth K."/>
            <person name="Mount S.M."/>
            <person name="Mu X."/>
            <person name="Myers E."/>
            <person name="Negre B."/>
            <person name="Newfeld S."/>
            <person name="Nielsen R."/>
            <person name="Noor M.A."/>
            <person name="O'Grady P."/>
            <person name="Pachter L."/>
            <person name="Papaceit M."/>
            <person name="Parisi M.J."/>
            <person name="Parisi M."/>
            <person name="Parts L."/>
            <person name="Pedersen J.S."/>
            <person name="Pesole G."/>
            <person name="Phillippy A.M."/>
            <person name="Ponting C.P."/>
            <person name="Pop M."/>
            <person name="Porcelli D."/>
            <person name="Powell J.R."/>
            <person name="Prohaska S."/>
            <person name="Pruitt K."/>
            <person name="Puig M."/>
            <person name="Quesneville H."/>
            <person name="Ram K.R."/>
            <person name="Rand D."/>
            <person name="Rasmussen M.D."/>
            <person name="Reed L.K."/>
            <person name="Reenan R."/>
            <person name="Reily A."/>
            <person name="Remington K.A."/>
            <person name="Rieger T.T."/>
            <person name="Ritchie M.G."/>
            <person name="Robin C."/>
            <person name="Rogers Y.H."/>
            <person name="Rohde C."/>
            <person name="Rozas J."/>
            <person name="Rubenfield M.J."/>
            <person name="Ruiz A."/>
            <person name="Russo S."/>
            <person name="Salzberg S.L."/>
            <person name="Sanchez-Gracia A."/>
            <person name="Saranga D.J."/>
            <person name="Sato H."/>
            <person name="Schaeffer S.W."/>
            <person name="Schatz M.C."/>
            <person name="Schlenke T."/>
            <person name="Schwartz R."/>
            <person name="Segarra C."/>
            <person name="Singh R.S."/>
            <person name="Sirot L."/>
            <person name="Sirota M."/>
            <person name="Sisneros N.B."/>
            <person name="Smith C.D."/>
            <person name="Smith T.F."/>
            <person name="Spieth J."/>
            <person name="Stage D.E."/>
            <person name="Stark A."/>
            <person name="Stephan W."/>
            <person name="Strausberg R.L."/>
            <person name="Strempel S."/>
            <person name="Sturgill D."/>
            <person name="Sutton G."/>
            <person name="Sutton G.G."/>
            <person name="Tao W."/>
            <person name="Teichmann S."/>
            <person name="Tobari Y.N."/>
            <person name="Tomimura Y."/>
            <person name="Tsolas J.M."/>
            <person name="Valente V.L."/>
            <person name="Venter E."/>
            <person name="Venter J.C."/>
            <person name="Vicario S."/>
            <person name="Vieira F.G."/>
            <person name="Vilella A.J."/>
            <person name="Villasante A."/>
            <person name="Walenz B."/>
            <person name="Wang J."/>
            <person name="Wasserman M."/>
            <person name="Watts T."/>
            <person name="Wilson D."/>
            <person name="Wilson R.K."/>
            <person name="Wing R.A."/>
            <person name="Wolfner M.F."/>
            <person name="Wong A."/>
            <person name="Wong G.K."/>
            <person name="Wu C.I."/>
            <person name="Wu G."/>
            <person name="Yamamoto D."/>
            <person name="Yang H.P."/>
            <person name="Yang S.P."/>
            <person name="Yorke J.A."/>
            <person name="Yoshida K."/>
            <person name="Zdobnov E."/>
            <person name="Zhang P."/>
            <person name="Zhang Y."/>
            <person name="Zimin A.V."/>
            <person name="Baldwin J."/>
            <person name="Abdouelleil A."/>
            <person name="Abdulkadir J."/>
            <person name="Abebe A."/>
            <person name="Abera B."/>
            <person name="Abreu J."/>
            <person name="Acer S.C."/>
            <person name="Aftuck L."/>
            <person name="Alexander A."/>
            <person name="An P."/>
            <person name="Anderson E."/>
            <person name="Anderson S."/>
            <person name="Arachi H."/>
            <person name="Azer M."/>
            <person name="Bachantsang P."/>
            <person name="Barry A."/>
            <person name="Bayul T."/>
            <person name="Berlin A."/>
            <person name="Bessette D."/>
            <person name="Bloom T."/>
            <person name="Blye J."/>
            <person name="Boguslavskiy L."/>
            <person name="Bonnet C."/>
            <person name="Boukhgalter B."/>
            <person name="Bourzgui I."/>
            <person name="Brown A."/>
            <person name="Cahill P."/>
            <person name="Channer S."/>
            <person name="Cheshatsang Y."/>
            <person name="Chuda L."/>
            <person name="Citroen M."/>
            <person name="Collymore A."/>
            <person name="Cooke P."/>
            <person name="Costello M."/>
            <person name="D'Aco K."/>
            <person name="Daza R."/>
            <person name="De Haan G."/>
            <person name="DeGray S."/>
            <person name="DeMaso C."/>
            <person name="Dhargay N."/>
            <person name="Dooley K."/>
            <person name="Dooley E."/>
            <person name="Doricent M."/>
            <person name="Dorje P."/>
            <person name="Dorjee K."/>
            <person name="Dupes A."/>
            <person name="Elong R."/>
            <person name="Falk J."/>
            <person name="Farina A."/>
            <person name="Faro S."/>
            <person name="Ferguson D."/>
            <person name="Fisher S."/>
            <person name="Foley C.D."/>
            <person name="Franke A."/>
            <person name="Friedrich D."/>
            <person name="Gadbois L."/>
            <person name="Gearin G."/>
            <person name="Gearin C.R."/>
            <person name="Giannoukos G."/>
            <person name="Goode T."/>
            <person name="Graham J."/>
            <person name="Grandbois E."/>
            <person name="Grewal S."/>
            <person name="Gyaltsen K."/>
            <person name="Hafez N."/>
            <person name="Hagos B."/>
            <person name="Hall J."/>
            <person name="Henson C."/>
            <person name="Hollinger A."/>
            <person name="Honan T."/>
            <person name="Huard M.D."/>
            <person name="Hughes L."/>
            <person name="Hurhula B."/>
            <person name="Husby M.E."/>
            <person name="Kamat A."/>
            <person name="Kanga B."/>
            <person name="Kashin S."/>
            <person name="Khazanovich D."/>
            <person name="Kisner P."/>
            <person name="Lance K."/>
            <person name="Lara M."/>
            <person name="Lee W."/>
            <person name="Lennon N."/>
            <person name="Letendre F."/>
            <person name="LeVine R."/>
            <person name="Lipovsky A."/>
            <person name="Liu X."/>
            <person name="Liu J."/>
            <person name="Liu S."/>
            <person name="Lokyitsang T."/>
            <person name="Lokyitsang Y."/>
            <person name="Lubonja R."/>
            <person name="Lui A."/>
            <person name="MacDonald P."/>
            <person name="Magnisalis V."/>
            <person name="Maru K."/>
            <person name="Matthews C."/>
            <person name="McCusker W."/>
            <person name="McDonough S."/>
            <person name="Mehta T."/>
            <person name="Meldrim J."/>
            <person name="Meneus L."/>
            <person name="Mihai O."/>
            <person name="Mihalev A."/>
            <person name="Mihova T."/>
            <person name="Mittelman R."/>
            <person name="Mlenga V."/>
            <person name="Montmayeur A."/>
            <person name="Mulrain L."/>
            <person name="Navidi A."/>
            <person name="Naylor J."/>
            <person name="Negash T."/>
            <person name="Nguyen T."/>
            <person name="Nguyen N."/>
            <person name="Nicol R."/>
            <person name="Norbu C."/>
            <person name="Norbu N."/>
            <person name="Novod N."/>
            <person name="O'Neill B."/>
            <person name="Osman S."/>
            <person name="Markiewicz E."/>
            <person name="Oyono O.L."/>
            <person name="Patti C."/>
            <person name="Phunkhang P."/>
            <person name="Pierre F."/>
            <person name="Priest M."/>
            <person name="Raghuraman S."/>
            <person name="Rege F."/>
            <person name="Reyes R."/>
            <person name="Rise C."/>
            <person name="Rogov P."/>
            <person name="Ross K."/>
            <person name="Ryan E."/>
            <person name="Settipalli S."/>
            <person name="Shea T."/>
            <person name="Sherpa N."/>
            <person name="Shi L."/>
            <person name="Shih D."/>
            <person name="Sparrow T."/>
            <person name="Spaulding J."/>
            <person name="Stalker J."/>
            <person name="Stange-Thomann N."/>
            <person name="Stavropoulos S."/>
            <person name="Stone C."/>
            <person name="Strader C."/>
            <person name="Tesfaye S."/>
            <person name="Thomson T."/>
            <person name="Thoulutsang Y."/>
            <person name="Thoulutsang D."/>
            <person name="Topham K."/>
            <person name="Topping I."/>
            <person name="Tsamla T."/>
            <person name="Vassiliev H."/>
            <person name="Vo A."/>
            <person name="Wangchuk T."/>
            <person name="Wangdi T."/>
            <person name="Weiand M."/>
            <person name="Wilkinson J."/>
            <person name="Wilson A."/>
            <person name="Yadav S."/>
            <person name="Young G."/>
            <person name="Yu Q."/>
            <person name="Zembek L."/>
            <person name="Zhong D."/>
            <person name="Zimmer A."/>
            <person name="Zwirko Z."/>
            <person name="Jaffe D.B."/>
            <person name="Alvarez P."/>
            <person name="Brockman W."/>
            <person name="Butler J."/>
            <person name="Chin C."/>
            <person name="Gnerre S."/>
            <person name="Grabherr M."/>
            <person name="Kleber M."/>
            <person name="Mauceli E."/>
            <person name="MacCallum I."/>
        </authorList>
    </citation>
    <scope>NUCLEOTIDE SEQUENCE [LARGE SCALE GENOMIC DNA]</scope>
    <source>
        <strain evidence="2">TSC#15287-2541.00</strain>
        <strain evidence="4">Tucson 15287-2541.00</strain>
    </source>
</reference>
<evidence type="ECO:0000313" key="2">
    <source>
        <dbReference type="EMBL" id="EDV97492.1"/>
    </source>
</evidence>
<dbReference type="EMBL" id="CH916366">
    <property type="protein sequence ID" value="EDV97492.1"/>
    <property type="molecule type" value="Genomic_DNA"/>
</dbReference>
<dbReference type="EMBL" id="CH919136">
    <property type="protein sequence ID" value="EDW04639.1"/>
    <property type="molecule type" value="Genomic_DNA"/>
</dbReference>
<protein>
    <submittedName>
        <fullName evidence="2">GH14671</fullName>
    </submittedName>
    <submittedName>
        <fullName evidence="3">GH23870</fullName>
    </submittedName>
</protein>
<gene>
    <name evidence="2" type="primary">Dgri\GH14671</name>
    <name evidence="3" type="synonym">Dgri\GH23870</name>
    <name evidence="2" type="ORF">Dgri_GH14671</name>
    <name evidence="3" type="ORF">Dgri_GH23870</name>
    <name evidence="2" type="ORF">GH14671</name>
    <name evidence="2" type="ORF">GH23870</name>
</gene>
<sequence length="79" mass="9191">MPSESKSGTKSRVWMRRPTSNAANDVGPTTEQTQHQHQQLQQEHEREQLLLLLLLLQLEYQTEQPTRCQWTLPTGKLIP</sequence>
<proteinExistence type="predicted"/>
<reference evidence="2" key="3">
    <citation type="submission" date="2008-06" db="EMBL/GenBank/DDBJ databases">
        <authorList>
            <consortium name="FlyBase"/>
        </authorList>
    </citation>
    <scope>NUCLEOTIDE SEQUENCE</scope>
    <source>
        <strain evidence="2">TSC#15287-2541.00</strain>
    </source>
</reference>
<organism evidence="4">
    <name type="scientific">Drosophila grimshawi</name>
    <name type="common">Hawaiian fruit fly</name>
    <name type="synonym">Idiomyia grimshawi</name>
    <dbReference type="NCBI Taxonomy" id="7222"/>
    <lineage>
        <taxon>Eukaryota</taxon>
        <taxon>Metazoa</taxon>
        <taxon>Ecdysozoa</taxon>
        <taxon>Arthropoda</taxon>
        <taxon>Hexapoda</taxon>
        <taxon>Insecta</taxon>
        <taxon>Pterygota</taxon>
        <taxon>Neoptera</taxon>
        <taxon>Endopterygota</taxon>
        <taxon>Diptera</taxon>
        <taxon>Brachycera</taxon>
        <taxon>Muscomorpha</taxon>
        <taxon>Ephydroidea</taxon>
        <taxon>Drosophilidae</taxon>
        <taxon>Drosophila</taxon>
        <taxon>Hawaiian Drosophila</taxon>
    </lineage>
</organism>
<dbReference type="HOGENOM" id="CLU_2608519_0_0_1"/>
<evidence type="ECO:0000313" key="4">
    <source>
        <dbReference type="Proteomes" id="UP000001070"/>
    </source>
</evidence>
<feature type="compositionally biased region" description="Low complexity" evidence="1">
    <location>
        <begin position="29"/>
        <end position="41"/>
    </location>
</feature>
<evidence type="ECO:0000256" key="1">
    <source>
        <dbReference type="SAM" id="MobiDB-lite"/>
    </source>
</evidence>
<dbReference type="InParanoid" id="B4IXN0"/>
<feature type="region of interest" description="Disordered" evidence="1">
    <location>
        <begin position="1"/>
        <end position="43"/>
    </location>
</feature>
<reference evidence="2" key="2">
    <citation type="journal article" date="2008" name="Bioinformatics">
        <title>Assembly reconciliation.</title>
        <authorList>
            <person name="Zimin A.V."/>
            <person name="Smith D.R."/>
            <person name="Sutton G."/>
            <person name="Yorke J.A."/>
        </authorList>
    </citation>
    <scope>NUCLEOTIDE SEQUENCE</scope>
    <source>
        <strain evidence="2">TSC#15287-2541.00</strain>
    </source>
</reference>
<name>B4IXN0_DROGR</name>
<keyword evidence="4" id="KW-1185">Reference proteome</keyword>
<accession>B4IXN0</accession>
<dbReference type="Proteomes" id="UP000001070">
    <property type="component" value="Unassembled WGS sequence"/>
</dbReference>